<dbReference type="AlphaFoldDB" id="A0A5J4X8N7"/>
<gene>
    <name evidence="1" type="ORF">EZS28_001051</name>
</gene>
<evidence type="ECO:0000313" key="2">
    <source>
        <dbReference type="Proteomes" id="UP000324800"/>
    </source>
</evidence>
<proteinExistence type="predicted"/>
<comment type="caution">
    <text evidence="1">The sequence shown here is derived from an EMBL/GenBank/DDBJ whole genome shotgun (WGS) entry which is preliminary data.</text>
</comment>
<dbReference type="OrthoDB" id="2897838at2759"/>
<accession>A0A5J4X8N7</accession>
<organism evidence="1 2">
    <name type="scientific">Streblomastix strix</name>
    <dbReference type="NCBI Taxonomy" id="222440"/>
    <lineage>
        <taxon>Eukaryota</taxon>
        <taxon>Metamonada</taxon>
        <taxon>Preaxostyla</taxon>
        <taxon>Oxymonadida</taxon>
        <taxon>Streblomastigidae</taxon>
        <taxon>Streblomastix</taxon>
    </lineage>
</organism>
<protein>
    <submittedName>
        <fullName evidence="1">Uncharacterized protein</fullName>
    </submittedName>
</protein>
<sequence>MTSNAKEIKAIYYELLRFEQVFKKMQDLAILKRSDITTAVYDIGKWNAKESLKKRIKQVFFLMKRLQLQITTTHIPGKLNATTDSLSRLCRSGGYTMKDGMIQMICKTWNYMPQIDIFAIQYNNKFFNNYIIVDLNELLAYFYTAVLQKIKQDNAHEIIIAPIWPEQSFYTKLKNLYTKFLFFGSLQIILDMGQRMKDKDQKLPLVNVGAFLLDLQQTQ</sequence>
<name>A0A5J4X8N7_9EUKA</name>
<evidence type="ECO:0000313" key="1">
    <source>
        <dbReference type="EMBL" id="KAA6403423.1"/>
    </source>
</evidence>
<dbReference type="EMBL" id="SNRW01000102">
    <property type="protein sequence ID" value="KAA6403423.1"/>
    <property type="molecule type" value="Genomic_DNA"/>
</dbReference>
<reference evidence="1 2" key="1">
    <citation type="submission" date="2019-03" db="EMBL/GenBank/DDBJ databases">
        <title>Single cell metagenomics reveals metabolic interactions within the superorganism composed of flagellate Streblomastix strix and complex community of Bacteroidetes bacteria on its surface.</title>
        <authorList>
            <person name="Treitli S.C."/>
            <person name="Kolisko M."/>
            <person name="Husnik F."/>
            <person name="Keeling P."/>
            <person name="Hampl V."/>
        </authorList>
    </citation>
    <scope>NUCLEOTIDE SEQUENCE [LARGE SCALE GENOMIC DNA]</scope>
    <source>
        <strain evidence="1">ST1C</strain>
    </source>
</reference>
<dbReference type="Proteomes" id="UP000324800">
    <property type="component" value="Unassembled WGS sequence"/>
</dbReference>